<proteinExistence type="predicted"/>
<dbReference type="PANTHER" id="PTHR16026">
    <property type="entry name" value="CARTILAGE ACIDIC PROTEIN 1"/>
    <property type="match status" value="1"/>
</dbReference>
<dbReference type="RefSeq" id="WP_284350225.1">
    <property type="nucleotide sequence ID" value="NZ_BRXS01000003.1"/>
</dbReference>
<dbReference type="PANTHER" id="PTHR16026:SF0">
    <property type="entry name" value="CARTILAGE ACIDIC PROTEIN 1"/>
    <property type="match status" value="1"/>
</dbReference>
<dbReference type="InterPro" id="IPR013517">
    <property type="entry name" value="FG-GAP"/>
</dbReference>
<evidence type="ECO:0000313" key="4">
    <source>
        <dbReference type="EMBL" id="GLC25765.1"/>
    </source>
</evidence>
<feature type="domain" description="ASPIC/UnbV" evidence="3">
    <location>
        <begin position="426"/>
        <end position="485"/>
    </location>
</feature>
<feature type="signal peptide" evidence="2">
    <location>
        <begin position="1"/>
        <end position="24"/>
    </location>
</feature>
<dbReference type="Gene3D" id="2.130.10.130">
    <property type="entry name" value="Integrin alpha, N-terminal"/>
    <property type="match status" value="2"/>
</dbReference>
<evidence type="ECO:0000313" key="5">
    <source>
        <dbReference type="Proteomes" id="UP001161325"/>
    </source>
</evidence>
<comment type="caution">
    <text evidence="4">The sequence shown here is derived from an EMBL/GenBank/DDBJ whole genome shotgun (WGS) entry which is preliminary data.</text>
</comment>
<keyword evidence="1 2" id="KW-0732">Signal</keyword>
<sequence length="504" mass="52988">MRHRPLLAALLPLLLALPLQPADAPRFEPLQPETFAAGGALTNAFADVDGDGDLDLFVGFNGTPNRLYENVKGTFRDVAGAWGIADARPTRAAAWGDYDADGDPDLLVGFTPVAGAGSVLRLYRNAGGRFEDVTAASGLTVDGGAVRQPAWVDVDGDGDRDLFVAFRDRPNMLFRNARGVFTDVADSLGLADPRKSVGAVWFDWQQDGDLDLYVANQDGDANGFFVNGPSPDGSGKRFVDRADSLGLAGGGRAVGVATQGSVRPCVADVNGDGVADLILANYGKNGLLLGARDGKFSDVSAEWGVAVEGRHDTCAPADVDHDGRLDLYVNGTVSATESWRDWLLMQKTDGARGFADRTPPNVLALNASHGVQWADVDGDGALDLALAGTRADMPHALLRNVLPGAVARRSLQVRVLDARGKPGPAGAEVRVYAAGTRRLLATRWTDAGSGYDAQSDMPVHVGLATMARVDVEVTVPTGRARVRTTVRGVSPAAYAGRALAVRVP</sequence>
<dbReference type="InterPro" id="IPR027039">
    <property type="entry name" value="Crtac1"/>
</dbReference>
<dbReference type="EMBL" id="BRXS01000003">
    <property type="protein sequence ID" value="GLC25765.1"/>
    <property type="molecule type" value="Genomic_DNA"/>
</dbReference>
<evidence type="ECO:0000256" key="2">
    <source>
        <dbReference type="SAM" id="SignalP"/>
    </source>
</evidence>
<reference evidence="4" key="1">
    <citation type="submission" date="2022-08" db="EMBL/GenBank/DDBJ databases">
        <title>Draft genome sequencing of Roseisolibacter agri AW1220.</title>
        <authorList>
            <person name="Tobiishi Y."/>
            <person name="Tonouchi A."/>
        </authorList>
    </citation>
    <scope>NUCLEOTIDE SEQUENCE</scope>
    <source>
        <strain evidence="4">AW1220</strain>
    </source>
</reference>
<dbReference type="Pfam" id="PF07593">
    <property type="entry name" value="UnbV_ASPIC"/>
    <property type="match status" value="1"/>
</dbReference>
<dbReference type="AlphaFoldDB" id="A0AA37V182"/>
<organism evidence="4 5">
    <name type="scientific">Roseisolibacter agri</name>
    <dbReference type="NCBI Taxonomy" id="2014610"/>
    <lineage>
        <taxon>Bacteria</taxon>
        <taxon>Pseudomonadati</taxon>
        <taxon>Gemmatimonadota</taxon>
        <taxon>Gemmatimonadia</taxon>
        <taxon>Gemmatimonadales</taxon>
        <taxon>Gemmatimonadaceae</taxon>
        <taxon>Roseisolibacter</taxon>
    </lineage>
</organism>
<name>A0AA37V182_9BACT</name>
<dbReference type="InterPro" id="IPR011519">
    <property type="entry name" value="UnbV_ASPIC"/>
</dbReference>
<dbReference type="SUPFAM" id="SSF69318">
    <property type="entry name" value="Integrin alpha N-terminal domain"/>
    <property type="match status" value="1"/>
</dbReference>
<protein>
    <recommendedName>
        <fullName evidence="3">ASPIC/UnbV domain-containing protein</fullName>
    </recommendedName>
</protein>
<dbReference type="Pfam" id="PF13517">
    <property type="entry name" value="FG-GAP_3"/>
    <property type="match status" value="3"/>
</dbReference>
<gene>
    <name evidence="4" type="ORF">rosag_22780</name>
</gene>
<evidence type="ECO:0000256" key="1">
    <source>
        <dbReference type="ARBA" id="ARBA00022729"/>
    </source>
</evidence>
<accession>A0AA37V182</accession>
<dbReference type="Proteomes" id="UP001161325">
    <property type="component" value="Unassembled WGS sequence"/>
</dbReference>
<keyword evidence="5" id="KW-1185">Reference proteome</keyword>
<feature type="chain" id="PRO_5041235276" description="ASPIC/UnbV domain-containing protein" evidence="2">
    <location>
        <begin position="25"/>
        <end position="504"/>
    </location>
</feature>
<dbReference type="InterPro" id="IPR028994">
    <property type="entry name" value="Integrin_alpha_N"/>
</dbReference>
<evidence type="ECO:0000259" key="3">
    <source>
        <dbReference type="Pfam" id="PF07593"/>
    </source>
</evidence>